<protein>
    <submittedName>
        <fullName evidence="1">Uncharacterized protein</fullName>
    </submittedName>
</protein>
<name>A0A2S9GY35_9BURK</name>
<proteinExistence type="predicted"/>
<accession>A0A2S9GY35</accession>
<dbReference type="Proteomes" id="UP000237839">
    <property type="component" value="Unassembled WGS sequence"/>
</dbReference>
<evidence type="ECO:0000313" key="2">
    <source>
        <dbReference type="Proteomes" id="UP000237839"/>
    </source>
</evidence>
<organism evidence="1 2">
    <name type="scientific">Solimicrobium silvestre</name>
    <dbReference type="NCBI Taxonomy" id="2099400"/>
    <lineage>
        <taxon>Bacteria</taxon>
        <taxon>Pseudomonadati</taxon>
        <taxon>Pseudomonadota</taxon>
        <taxon>Betaproteobacteria</taxon>
        <taxon>Burkholderiales</taxon>
        <taxon>Oxalobacteraceae</taxon>
        <taxon>Solimicrobium</taxon>
    </lineage>
</organism>
<comment type="caution">
    <text evidence="1">The sequence shown here is derived from an EMBL/GenBank/DDBJ whole genome shotgun (WGS) entry which is preliminary data.</text>
</comment>
<gene>
    <name evidence="1" type="ORF">S2091_2690</name>
</gene>
<sequence length="76" mass="8630">MKKFTEQDVIELFNGDQADIFKKVADRLNKGSHTNLFMLLSEEIEAMKSPSAEEMAVEASRINYDRAFFGKNLQAA</sequence>
<dbReference type="AlphaFoldDB" id="A0A2S9GY35"/>
<evidence type="ECO:0000313" key="1">
    <source>
        <dbReference type="EMBL" id="PRC92635.1"/>
    </source>
</evidence>
<dbReference type="RefSeq" id="WP_105532449.1">
    <property type="nucleotide sequence ID" value="NZ_PUGF01000012.1"/>
</dbReference>
<dbReference type="EMBL" id="PUGF01000012">
    <property type="protein sequence ID" value="PRC92635.1"/>
    <property type="molecule type" value="Genomic_DNA"/>
</dbReference>
<reference evidence="1 2" key="1">
    <citation type="submission" date="2018-02" db="EMBL/GenBank/DDBJ databases">
        <title>Solimicrobium silvestre gen. nov., sp. nov., isolated from alpine forest soil.</title>
        <authorList>
            <person name="Margesin R."/>
            <person name="Albuquerque L."/>
            <person name="Zhang D.-C."/>
            <person name="Froufe H.J.C."/>
            <person name="Severino R."/>
            <person name="Roxo I."/>
            <person name="Egas C."/>
            <person name="Da Costa M.S."/>
        </authorList>
    </citation>
    <scope>NUCLEOTIDE SEQUENCE [LARGE SCALE GENOMIC DNA]</scope>
    <source>
        <strain evidence="1 2">S20-91</strain>
    </source>
</reference>
<keyword evidence="2" id="KW-1185">Reference proteome</keyword>